<evidence type="ECO:0000256" key="1">
    <source>
        <dbReference type="ARBA" id="ARBA00004903"/>
    </source>
</evidence>
<comment type="function">
    <text evidence="7">Key enzyme in folate metabolism. Catalyzes an essential reaction for de novo glycine and purine synthesis, and for DNA precursor synthesis.</text>
</comment>
<comment type="similarity">
    <text evidence="2 7">Belongs to the dihydrofolate reductase family.</text>
</comment>
<dbReference type="EC" id="1.5.1.3" evidence="3 7"/>
<dbReference type="PRINTS" id="PR00070">
    <property type="entry name" value="DHFR"/>
</dbReference>
<evidence type="ECO:0000313" key="10">
    <source>
        <dbReference type="Proteomes" id="UP000824024"/>
    </source>
</evidence>
<dbReference type="GO" id="GO:0046655">
    <property type="term" value="P:folic acid metabolic process"/>
    <property type="evidence" value="ECO:0007669"/>
    <property type="project" value="TreeGrafter"/>
</dbReference>
<dbReference type="PANTHER" id="PTHR48069">
    <property type="entry name" value="DIHYDROFOLATE REDUCTASE"/>
    <property type="match status" value="1"/>
</dbReference>
<comment type="pathway">
    <text evidence="1 7">Cofactor biosynthesis; tetrahydrofolate biosynthesis; 5,6,7,8-tetrahydrofolate from 7,8-dihydrofolate: step 1/1.</text>
</comment>
<evidence type="ECO:0000256" key="5">
    <source>
        <dbReference type="ARBA" id="ARBA00022857"/>
    </source>
</evidence>
<gene>
    <name evidence="9" type="ORF">IAA08_05025</name>
</gene>
<dbReference type="CDD" id="cd00209">
    <property type="entry name" value="DHFR"/>
    <property type="match status" value="1"/>
</dbReference>
<dbReference type="GO" id="GO:0046452">
    <property type="term" value="P:dihydrofolate metabolic process"/>
    <property type="evidence" value="ECO:0007669"/>
    <property type="project" value="TreeGrafter"/>
</dbReference>
<evidence type="ECO:0000259" key="8">
    <source>
        <dbReference type="PROSITE" id="PS51330"/>
    </source>
</evidence>
<dbReference type="InterPro" id="IPR001796">
    <property type="entry name" value="DHFR_dom"/>
</dbReference>
<evidence type="ECO:0000256" key="4">
    <source>
        <dbReference type="ARBA" id="ARBA00022563"/>
    </source>
</evidence>
<dbReference type="GO" id="GO:0006730">
    <property type="term" value="P:one-carbon metabolic process"/>
    <property type="evidence" value="ECO:0007669"/>
    <property type="project" value="UniProtKB-KW"/>
</dbReference>
<accession>A0A9D2D293</accession>
<dbReference type="EMBL" id="DXCH01000141">
    <property type="protein sequence ID" value="HIZ07282.1"/>
    <property type="molecule type" value="Genomic_DNA"/>
</dbReference>
<dbReference type="SUPFAM" id="SSF53597">
    <property type="entry name" value="Dihydrofolate reductase-like"/>
    <property type="match status" value="1"/>
</dbReference>
<dbReference type="GO" id="GO:0050661">
    <property type="term" value="F:NADP binding"/>
    <property type="evidence" value="ECO:0007669"/>
    <property type="project" value="InterPro"/>
</dbReference>
<comment type="caution">
    <text evidence="9">The sequence shown here is derived from an EMBL/GenBank/DDBJ whole genome shotgun (WGS) entry which is preliminary data.</text>
</comment>
<dbReference type="InterPro" id="IPR024072">
    <property type="entry name" value="DHFR-like_dom_sf"/>
</dbReference>
<dbReference type="Pfam" id="PF00186">
    <property type="entry name" value="DHFR_1"/>
    <property type="match status" value="1"/>
</dbReference>
<sequence length="165" mass="19313">MNLIAAVDKNWAIGLHNKLLVSIPADMKFFREVTTGNVVVMGRKTLESFPNGQPLKKRTNIVLTSDPDYQVKDAVVVHNMDELHEELKKYPSDSIYIIGGESVYRQLLDECDVAHITKIDYEYEADAYFPNLDENPEWEITADSDEQTYFDLEYYFYKYEKRRRV</sequence>
<name>A0A9D2D293_9FIRM</name>
<dbReference type="GO" id="GO:0046654">
    <property type="term" value="P:tetrahydrofolate biosynthetic process"/>
    <property type="evidence" value="ECO:0007669"/>
    <property type="project" value="InterPro"/>
</dbReference>
<proteinExistence type="inferred from homology"/>
<keyword evidence="6 7" id="KW-0560">Oxidoreductase</keyword>
<dbReference type="Proteomes" id="UP000824024">
    <property type="component" value="Unassembled WGS sequence"/>
</dbReference>
<evidence type="ECO:0000256" key="2">
    <source>
        <dbReference type="ARBA" id="ARBA00009539"/>
    </source>
</evidence>
<dbReference type="GO" id="GO:0004146">
    <property type="term" value="F:dihydrofolate reductase activity"/>
    <property type="evidence" value="ECO:0007669"/>
    <property type="project" value="UniProtKB-EC"/>
</dbReference>
<dbReference type="PANTHER" id="PTHR48069:SF3">
    <property type="entry name" value="DIHYDROFOLATE REDUCTASE"/>
    <property type="match status" value="1"/>
</dbReference>
<protein>
    <recommendedName>
        <fullName evidence="3 7">Dihydrofolate reductase</fullName>
        <ecNumber evidence="3 7">1.5.1.3</ecNumber>
    </recommendedName>
</protein>
<evidence type="ECO:0000313" key="9">
    <source>
        <dbReference type="EMBL" id="HIZ07282.1"/>
    </source>
</evidence>
<keyword evidence="5 7" id="KW-0521">NADP</keyword>
<evidence type="ECO:0000256" key="3">
    <source>
        <dbReference type="ARBA" id="ARBA00012856"/>
    </source>
</evidence>
<organism evidence="9 10">
    <name type="scientific">Candidatus Eubacterium avistercoris</name>
    <dbReference type="NCBI Taxonomy" id="2838567"/>
    <lineage>
        <taxon>Bacteria</taxon>
        <taxon>Bacillati</taxon>
        <taxon>Bacillota</taxon>
        <taxon>Clostridia</taxon>
        <taxon>Eubacteriales</taxon>
        <taxon>Eubacteriaceae</taxon>
        <taxon>Eubacterium</taxon>
    </lineage>
</organism>
<dbReference type="InterPro" id="IPR012259">
    <property type="entry name" value="DHFR"/>
</dbReference>
<feature type="domain" description="DHFR" evidence="8">
    <location>
        <begin position="1"/>
        <end position="164"/>
    </location>
</feature>
<evidence type="ECO:0000256" key="7">
    <source>
        <dbReference type="PIRNR" id="PIRNR000194"/>
    </source>
</evidence>
<keyword evidence="4 7" id="KW-0554">One-carbon metabolism</keyword>
<dbReference type="PROSITE" id="PS51330">
    <property type="entry name" value="DHFR_2"/>
    <property type="match status" value="1"/>
</dbReference>
<dbReference type="AlphaFoldDB" id="A0A9D2D293"/>
<evidence type="ECO:0000256" key="6">
    <source>
        <dbReference type="ARBA" id="ARBA00023002"/>
    </source>
</evidence>
<reference evidence="9" key="1">
    <citation type="journal article" date="2021" name="PeerJ">
        <title>Extensive microbial diversity within the chicken gut microbiome revealed by metagenomics and culture.</title>
        <authorList>
            <person name="Gilroy R."/>
            <person name="Ravi A."/>
            <person name="Getino M."/>
            <person name="Pursley I."/>
            <person name="Horton D.L."/>
            <person name="Alikhan N.F."/>
            <person name="Baker D."/>
            <person name="Gharbi K."/>
            <person name="Hall N."/>
            <person name="Watson M."/>
            <person name="Adriaenssens E.M."/>
            <person name="Foster-Nyarko E."/>
            <person name="Jarju S."/>
            <person name="Secka A."/>
            <person name="Antonio M."/>
            <person name="Oren A."/>
            <person name="Chaudhuri R.R."/>
            <person name="La Ragione R."/>
            <person name="Hildebrand F."/>
            <person name="Pallen M.J."/>
        </authorList>
    </citation>
    <scope>NUCLEOTIDE SEQUENCE</scope>
    <source>
        <strain evidence="9">CHK192-9172</strain>
    </source>
</reference>
<comment type="catalytic activity">
    <reaction evidence="7">
        <text>(6S)-5,6,7,8-tetrahydrofolate + NADP(+) = 7,8-dihydrofolate + NADPH + H(+)</text>
        <dbReference type="Rhea" id="RHEA:15009"/>
        <dbReference type="ChEBI" id="CHEBI:15378"/>
        <dbReference type="ChEBI" id="CHEBI:57451"/>
        <dbReference type="ChEBI" id="CHEBI:57453"/>
        <dbReference type="ChEBI" id="CHEBI:57783"/>
        <dbReference type="ChEBI" id="CHEBI:58349"/>
        <dbReference type="EC" id="1.5.1.3"/>
    </reaction>
</comment>
<dbReference type="PIRSF" id="PIRSF000194">
    <property type="entry name" value="DHFR"/>
    <property type="match status" value="1"/>
</dbReference>
<reference evidence="9" key="2">
    <citation type="submission" date="2021-04" db="EMBL/GenBank/DDBJ databases">
        <authorList>
            <person name="Gilroy R."/>
        </authorList>
    </citation>
    <scope>NUCLEOTIDE SEQUENCE</scope>
    <source>
        <strain evidence="9">CHK192-9172</strain>
    </source>
</reference>
<dbReference type="Gene3D" id="3.40.430.10">
    <property type="entry name" value="Dihydrofolate Reductase, subunit A"/>
    <property type="match status" value="1"/>
</dbReference>